<dbReference type="eggNOG" id="COG3829">
    <property type="taxonomic scope" value="Bacteria"/>
</dbReference>
<dbReference type="SUPFAM" id="SSF46689">
    <property type="entry name" value="Homeodomain-like"/>
    <property type="match status" value="1"/>
</dbReference>
<dbReference type="GeneID" id="92837904"/>
<evidence type="ECO:0000313" key="8">
    <source>
        <dbReference type="EMBL" id="ERI04949.1"/>
    </source>
</evidence>
<dbReference type="SMART" id="SM00382">
    <property type="entry name" value="AAA"/>
    <property type="match status" value="1"/>
</dbReference>
<accession>U1W8X5</accession>
<organism evidence="8 9">
    <name type="scientific">Aneurinibacillus aneurinilyticus ATCC 12856</name>
    <dbReference type="NCBI Taxonomy" id="649747"/>
    <lineage>
        <taxon>Bacteria</taxon>
        <taxon>Bacillati</taxon>
        <taxon>Bacillota</taxon>
        <taxon>Bacilli</taxon>
        <taxon>Bacillales</taxon>
        <taxon>Paenibacillaceae</taxon>
        <taxon>Aneurinibacillus group</taxon>
        <taxon>Aneurinibacillus</taxon>
    </lineage>
</organism>
<dbReference type="PANTHER" id="PTHR32071">
    <property type="entry name" value="TRANSCRIPTIONAL REGULATORY PROTEIN"/>
    <property type="match status" value="1"/>
</dbReference>
<dbReference type="Proteomes" id="UP000016511">
    <property type="component" value="Unassembled WGS sequence"/>
</dbReference>
<evidence type="ECO:0000256" key="3">
    <source>
        <dbReference type="ARBA" id="ARBA00023015"/>
    </source>
</evidence>
<dbReference type="GO" id="GO:0005524">
    <property type="term" value="F:ATP binding"/>
    <property type="evidence" value="ECO:0007669"/>
    <property type="project" value="UniProtKB-KW"/>
</dbReference>
<evidence type="ECO:0000259" key="7">
    <source>
        <dbReference type="PROSITE" id="PS50112"/>
    </source>
</evidence>
<dbReference type="CDD" id="cd00009">
    <property type="entry name" value="AAA"/>
    <property type="match status" value="1"/>
</dbReference>
<dbReference type="InterPro" id="IPR003018">
    <property type="entry name" value="GAF"/>
</dbReference>
<proteinExistence type="predicted"/>
<dbReference type="EMBL" id="AWSJ01000369">
    <property type="protein sequence ID" value="ERI04949.1"/>
    <property type="molecule type" value="Genomic_DNA"/>
</dbReference>
<evidence type="ECO:0000256" key="1">
    <source>
        <dbReference type="ARBA" id="ARBA00022741"/>
    </source>
</evidence>
<dbReference type="InterPro" id="IPR003593">
    <property type="entry name" value="AAA+_ATPase"/>
</dbReference>
<keyword evidence="9" id="KW-1185">Reference proteome</keyword>
<dbReference type="PATRIC" id="fig|649747.3.peg.5247"/>
<dbReference type="RefSeq" id="WP_021619918.1">
    <property type="nucleotide sequence ID" value="NZ_KE952710.1"/>
</dbReference>
<dbReference type="PROSITE" id="PS00675">
    <property type="entry name" value="SIGMA54_INTERACT_1"/>
    <property type="match status" value="1"/>
</dbReference>
<dbReference type="InterPro" id="IPR025662">
    <property type="entry name" value="Sigma_54_int_dom_ATP-bd_1"/>
</dbReference>
<dbReference type="Pfam" id="PF02954">
    <property type="entry name" value="HTH_8"/>
    <property type="match status" value="1"/>
</dbReference>
<keyword evidence="3" id="KW-0805">Transcription regulation</keyword>
<dbReference type="AlphaFoldDB" id="U1W8X5"/>
<dbReference type="Pfam" id="PF25601">
    <property type="entry name" value="AAA_lid_14"/>
    <property type="match status" value="1"/>
</dbReference>
<feature type="domain" description="Sigma-54 factor interaction" evidence="6">
    <location>
        <begin position="272"/>
        <end position="502"/>
    </location>
</feature>
<keyword evidence="4" id="KW-0238">DNA-binding</keyword>
<dbReference type="HOGENOM" id="CLU_000445_8_1_9"/>
<evidence type="ECO:0000259" key="6">
    <source>
        <dbReference type="PROSITE" id="PS50045"/>
    </source>
</evidence>
<name>U1W8X5_ANEAE</name>
<dbReference type="InterPro" id="IPR002197">
    <property type="entry name" value="HTH_Fis"/>
</dbReference>
<dbReference type="GO" id="GO:0006355">
    <property type="term" value="P:regulation of DNA-templated transcription"/>
    <property type="evidence" value="ECO:0007669"/>
    <property type="project" value="InterPro"/>
</dbReference>
<dbReference type="Gene3D" id="3.30.450.40">
    <property type="match status" value="1"/>
</dbReference>
<dbReference type="Gene3D" id="1.10.8.60">
    <property type="match status" value="1"/>
</dbReference>
<feature type="domain" description="PAS" evidence="7">
    <location>
        <begin position="152"/>
        <end position="190"/>
    </location>
</feature>
<dbReference type="Pfam" id="PF13185">
    <property type="entry name" value="GAF_2"/>
    <property type="match status" value="1"/>
</dbReference>
<dbReference type="InterPro" id="IPR002078">
    <property type="entry name" value="Sigma_54_int"/>
</dbReference>
<dbReference type="Gene3D" id="1.10.10.60">
    <property type="entry name" value="Homeodomain-like"/>
    <property type="match status" value="1"/>
</dbReference>
<dbReference type="PANTHER" id="PTHR32071:SF57">
    <property type="entry name" value="C4-DICARBOXYLATE TRANSPORT TRANSCRIPTIONAL REGULATORY PROTEIN DCTD"/>
    <property type="match status" value="1"/>
</dbReference>
<dbReference type="SUPFAM" id="SSF55781">
    <property type="entry name" value="GAF domain-like"/>
    <property type="match status" value="1"/>
</dbReference>
<keyword evidence="5" id="KW-0804">Transcription</keyword>
<evidence type="ECO:0000256" key="4">
    <source>
        <dbReference type="ARBA" id="ARBA00023125"/>
    </source>
</evidence>
<dbReference type="STRING" id="649747.HMPREF0083_05852"/>
<dbReference type="InterPro" id="IPR000014">
    <property type="entry name" value="PAS"/>
</dbReference>
<evidence type="ECO:0000256" key="5">
    <source>
        <dbReference type="ARBA" id="ARBA00023163"/>
    </source>
</evidence>
<dbReference type="InterPro" id="IPR027417">
    <property type="entry name" value="P-loop_NTPase"/>
</dbReference>
<dbReference type="GO" id="GO:0043565">
    <property type="term" value="F:sequence-specific DNA binding"/>
    <property type="evidence" value="ECO:0007669"/>
    <property type="project" value="InterPro"/>
</dbReference>
<comment type="caution">
    <text evidence="8">The sequence shown here is derived from an EMBL/GenBank/DDBJ whole genome shotgun (WGS) entry which is preliminary data.</text>
</comment>
<dbReference type="InterPro" id="IPR009057">
    <property type="entry name" value="Homeodomain-like_sf"/>
</dbReference>
<reference evidence="8 9" key="1">
    <citation type="submission" date="2013-08" db="EMBL/GenBank/DDBJ databases">
        <authorList>
            <person name="Weinstock G."/>
            <person name="Sodergren E."/>
            <person name="Wylie T."/>
            <person name="Fulton L."/>
            <person name="Fulton R."/>
            <person name="Fronick C."/>
            <person name="O'Laughlin M."/>
            <person name="Godfrey J."/>
            <person name="Miner T."/>
            <person name="Herter B."/>
            <person name="Appelbaum E."/>
            <person name="Cordes M."/>
            <person name="Lek S."/>
            <person name="Wollam A."/>
            <person name="Pepin K.H."/>
            <person name="Palsikar V.B."/>
            <person name="Mitreva M."/>
            <person name="Wilson R.K."/>
        </authorList>
    </citation>
    <scope>NUCLEOTIDE SEQUENCE [LARGE SCALE GENOMIC DNA]</scope>
    <source>
        <strain evidence="8 9">ATCC 12856</strain>
    </source>
</reference>
<dbReference type="PROSITE" id="PS50112">
    <property type="entry name" value="PAS"/>
    <property type="match status" value="1"/>
</dbReference>
<protein>
    <submittedName>
        <fullName evidence="8">Sigma-54 interaction domain protein</fullName>
    </submittedName>
</protein>
<dbReference type="InterPro" id="IPR029016">
    <property type="entry name" value="GAF-like_dom_sf"/>
</dbReference>
<sequence>MELMDIQPAVQRIADAIAAVLKIEVEIANHHFIRVAGTGEQKESVLHKMEGDLVYQSAIRTGQPVIIENPGFEKICERCRFYGNCSETGEICAPITYGDQVLGVIGLLAFNAEQRRRLFENTEGILTFLSKMADLLSSKLHEHDMIQQLTRNSEKMVKVMNLVNEGIIVIDERGSLQEMNLKAEVLLGIENKSSLPLHIRDLFTKLVQESEEVNQTVTLSINKEEKSLYITKQKLSSAGQYSEYLISLQDVNEICNLAEIATEDQRKPFDQIVGVSPQIMEVKEYAFKVSQSNSTVLIQGESGTGKEEFAKAIHNSSMRKEYPFVTVNCGAIPENLLESELFGYEKGAFTGANNKGKPGKFELAHRGSIFLDEIGEMPPFLQVKLLRVLQEREIEHLGGTNSIPVDVRVIAATNKDLQEMVSNGDFREDLYFRLNVIPIIIPPLRSRKEDILALSEHFISTFNNLFQANVLGLGKDVKELILNYPWKGNVRELKNFIEYLFNFITHGWITMEEAEALIYRKLEIKKENIHITAPSFSLAKMEKEMIIKALNYVRHHNLNIEDASDLLGIGRATLFRKINKYQIDT</sequence>
<dbReference type="FunFam" id="3.40.50.300:FF:000006">
    <property type="entry name" value="DNA-binding transcriptional regulator NtrC"/>
    <property type="match status" value="1"/>
</dbReference>
<keyword evidence="2" id="KW-0067">ATP-binding</keyword>
<dbReference type="SUPFAM" id="SSF52540">
    <property type="entry name" value="P-loop containing nucleoside triphosphate hydrolases"/>
    <property type="match status" value="1"/>
</dbReference>
<dbReference type="Gene3D" id="3.40.50.300">
    <property type="entry name" value="P-loop containing nucleotide triphosphate hydrolases"/>
    <property type="match status" value="1"/>
</dbReference>
<dbReference type="Pfam" id="PF00158">
    <property type="entry name" value="Sigma54_activat"/>
    <property type="match status" value="1"/>
</dbReference>
<evidence type="ECO:0000256" key="2">
    <source>
        <dbReference type="ARBA" id="ARBA00022840"/>
    </source>
</evidence>
<gene>
    <name evidence="8" type="ORF">HMPREF0083_05852</name>
</gene>
<evidence type="ECO:0000313" key="9">
    <source>
        <dbReference type="Proteomes" id="UP000016511"/>
    </source>
</evidence>
<dbReference type="InterPro" id="IPR058031">
    <property type="entry name" value="AAA_lid_NorR"/>
</dbReference>
<dbReference type="Gene3D" id="3.30.450.20">
    <property type="entry name" value="PAS domain"/>
    <property type="match status" value="1"/>
</dbReference>
<keyword evidence="1" id="KW-0547">Nucleotide-binding</keyword>
<dbReference type="PROSITE" id="PS50045">
    <property type="entry name" value="SIGMA54_INTERACT_4"/>
    <property type="match status" value="1"/>
</dbReference>